<evidence type="ECO:0000313" key="1">
    <source>
        <dbReference type="EMBL" id="MDR7122871.1"/>
    </source>
</evidence>
<reference evidence="1 2" key="1">
    <citation type="submission" date="2023-07" db="EMBL/GenBank/DDBJ databases">
        <title>Sorghum-associated microbial communities from plants grown in Nebraska, USA.</title>
        <authorList>
            <person name="Schachtman D."/>
        </authorList>
    </citation>
    <scope>NUCLEOTIDE SEQUENCE [LARGE SCALE GENOMIC DNA]</scope>
    <source>
        <strain evidence="1 2">4138</strain>
    </source>
</reference>
<accession>A0ABU1W4G8</accession>
<proteinExistence type="predicted"/>
<gene>
    <name evidence="1" type="ORF">J2W69_003849</name>
</gene>
<name>A0ABU1W4G8_9GAMM</name>
<protein>
    <submittedName>
        <fullName evidence="1">Uncharacterized protein</fullName>
    </submittedName>
</protein>
<keyword evidence="2" id="KW-1185">Reference proteome</keyword>
<dbReference type="EMBL" id="JAVDWR010000023">
    <property type="protein sequence ID" value="MDR7122871.1"/>
    <property type="molecule type" value="Genomic_DNA"/>
</dbReference>
<comment type="caution">
    <text evidence="1">The sequence shown here is derived from an EMBL/GenBank/DDBJ whole genome shotgun (WGS) entry which is preliminary data.</text>
</comment>
<evidence type="ECO:0000313" key="2">
    <source>
        <dbReference type="Proteomes" id="UP001257909"/>
    </source>
</evidence>
<dbReference type="Proteomes" id="UP001257909">
    <property type="component" value="Unassembled WGS sequence"/>
</dbReference>
<organism evidence="1 2">
    <name type="scientific">Rheinheimera soli</name>
    <dbReference type="NCBI Taxonomy" id="443616"/>
    <lineage>
        <taxon>Bacteria</taxon>
        <taxon>Pseudomonadati</taxon>
        <taxon>Pseudomonadota</taxon>
        <taxon>Gammaproteobacteria</taxon>
        <taxon>Chromatiales</taxon>
        <taxon>Chromatiaceae</taxon>
        <taxon>Rheinheimera</taxon>
    </lineage>
</organism>
<sequence length="35" mass="3960">MSIGNYVIGVRESGQQSCSFKKEGFNINLFKGEYK</sequence>